<feature type="region of interest" description="Disordered" evidence="1">
    <location>
        <begin position="104"/>
        <end position="191"/>
    </location>
</feature>
<dbReference type="PROSITE" id="PS51857">
    <property type="entry name" value="CSD_2"/>
    <property type="match status" value="1"/>
</dbReference>
<dbReference type="Pfam" id="PF00313">
    <property type="entry name" value="CSD"/>
    <property type="match status" value="1"/>
</dbReference>
<dbReference type="GO" id="GO:0003676">
    <property type="term" value="F:nucleic acid binding"/>
    <property type="evidence" value="ECO:0007669"/>
    <property type="project" value="InterPro"/>
</dbReference>
<sequence length="191" mass="20885">MSDETVATPTLGNSSSRLVGRVKWFNNKAGYGFITVSDGDRAGSDIFVHHSGIQVSNEQYKYLVQGEYVEFKVEKTEGGAHEYQAGDVSGINGGKLMCETRRDFRQARTSHKSEDEEAPAPRRTPRPRVVEQDAETHRPQTQKPRARGAGPRDGAEWTLVKKDAPSRGPKKSAAAPKTAPKPRSKAPPADA</sequence>
<dbReference type="PANTHER" id="PTHR46565:SF20">
    <property type="entry name" value="COLD SHOCK DOMAIN-CONTAINING PROTEIN 4"/>
    <property type="match status" value="1"/>
</dbReference>
<name>A0A6C0HC94_9ZZZZ</name>
<dbReference type="SUPFAM" id="SSF50249">
    <property type="entry name" value="Nucleic acid-binding proteins"/>
    <property type="match status" value="1"/>
</dbReference>
<organism evidence="3">
    <name type="scientific">viral metagenome</name>
    <dbReference type="NCBI Taxonomy" id="1070528"/>
    <lineage>
        <taxon>unclassified sequences</taxon>
        <taxon>metagenomes</taxon>
        <taxon>organismal metagenomes</taxon>
    </lineage>
</organism>
<dbReference type="InterPro" id="IPR011129">
    <property type="entry name" value="CSD"/>
</dbReference>
<protein>
    <recommendedName>
        <fullName evidence="2">CSD domain-containing protein</fullName>
    </recommendedName>
</protein>
<feature type="compositionally biased region" description="Basic and acidic residues" evidence="1">
    <location>
        <begin position="128"/>
        <end position="138"/>
    </location>
</feature>
<dbReference type="EMBL" id="MN739929">
    <property type="protein sequence ID" value="QHT78208.1"/>
    <property type="molecule type" value="Genomic_DNA"/>
</dbReference>
<evidence type="ECO:0000256" key="1">
    <source>
        <dbReference type="SAM" id="MobiDB-lite"/>
    </source>
</evidence>
<reference evidence="3" key="1">
    <citation type="journal article" date="2020" name="Nature">
        <title>Giant virus diversity and host interactions through global metagenomics.</title>
        <authorList>
            <person name="Schulz F."/>
            <person name="Roux S."/>
            <person name="Paez-Espino D."/>
            <person name="Jungbluth S."/>
            <person name="Walsh D.A."/>
            <person name="Denef V.J."/>
            <person name="McMahon K.D."/>
            <person name="Konstantinidis K.T."/>
            <person name="Eloe-Fadrosh E.A."/>
            <person name="Kyrpides N.C."/>
            <person name="Woyke T."/>
        </authorList>
    </citation>
    <scope>NUCLEOTIDE SEQUENCE</scope>
    <source>
        <strain evidence="3">GVMAG-M-3300023179-91</strain>
    </source>
</reference>
<evidence type="ECO:0000313" key="3">
    <source>
        <dbReference type="EMBL" id="QHT78208.1"/>
    </source>
</evidence>
<accession>A0A6C0HC94</accession>
<dbReference type="PANTHER" id="PTHR46565">
    <property type="entry name" value="COLD SHOCK DOMAIN PROTEIN 2"/>
    <property type="match status" value="1"/>
</dbReference>
<feature type="compositionally biased region" description="Basic and acidic residues" evidence="1">
    <location>
        <begin position="153"/>
        <end position="165"/>
    </location>
</feature>
<dbReference type="InterPro" id="IPR002059">
    <property type="entry name" value="CSP_DNA-bd"/>
</dbReference>
<dbReference type="Gene3D" id="2.40.50.140">
    <property type="entry name" value="Nucleic acid-binding proteins"/>
    <property type="match status" value="1"/>
</dbReference>
<feature type="domain" description="CSD" evidence="2">
    <location>
        <begin position="17"/>
        <end position="90"/>
    </location>
</feature>
<dbReference type="InterPro" id="IPR012340">
    <property type="entry name" value="NA-bd_OB-fold"/>
</dbReference>
<dbReference type="PRINTS" id="PR00050">
    <property type="entry name" value="COLDSHOCK"/>
</dbReference>
<dbReference type="SMART" id="SM00357">
    <property type="entry name" value="CSP"/>
    <property type="match status" value="1"/>
</dbReference>
<feature type="compositionally biased region" description="Basic and acidic residues" evidence="1">
    <location>
        <begin position="104"/>
        <end position="114"/>
    </location>
</feature>
<dbReference type="CDD" id="cd04458">
    <property type="entry name" value="CSP_CDS"/>
    <property type="match status" value="1"/>
</dbReference>
<evidence type="ECO:0000259" key="2">
    <source>
        <dbReference type="PROSITE" id="PS51857"/>
    </source>
</evidence>
<dbReference type="AlphaFoldDB" id="A0A6C0HC94"/>
<proteinExistence type="predicted"/>